<evidence type="ECO:0000313" key="1">
    <source>
        <dbReference type="EMBL" id="ORE21004.1"/>
    </source>
</evidence>
<evidence type="ECO:0000313" key="2">
    <source>
        <dbReference type="Proteomes" id="UP000242381"/>
    </source>
</evidence>
<dbReference type="OMA" id="YTFIEIT"/>
<dbReference type="EMBL" id="KV921285">
    <property type="protein sequence ID" value="ORE21004.1"/>
    <property type="molecule type" value="Genomic_DNA"/>
</dbReference>
<protein>
    <submittedName>
        <fullName evidence="1">Uncharacterized protein</fullName>
    </submittedName>
</protein>
<gene>
    <name evidence="1" type="ORF">BCV71DRAFT_232662</name>
</gene>
<dbReference type="Proteomes" id="UP000242381">
    <property type="component" value="Unassembled WGS sequence"/>
</dbReference>
<sequence>MTVIHTETHLTSDPVYCEDSAYFNVALSNISVECHIHREECINYLRENKVRIGDLVKIGGVFITETKPEQAHYLNVNSICLASSDGSNNKRRKVLHDDGVSLNASNNKCVSCVFRRLDEHIDQRVRSTLLLASNSTLRRSSNGIYTEFTGSFSEYFFMIYGEASYVTFMISQHLIPNDAIAEEFHKQRTEMFDNVTRAYTIFTEMSYHGINEAGLNNFVSSVASLVEKIYRLKQFYSVHVPVGLVIDTTVPLPSTIYHNYIKE</sequence>
<proteinExistence type="predicted"/>
<name>A0A1X0S9Q8_RHIZD</name>
<reference evidence="1 2" key="1">
    <citation type="journal article" date="2016" name="Proc. Natl. Acad. Sci. U.S.A.">
        <title>Lipid metabolic changes in an early divergent fungus govern the establishment of a mutualistic symbiosis with endobacteria.</title>
        <authorList>
            <person name="Lastovetsky O.A."/>
            <person name="Gaspar M.L."/>
            <person name="Mondo S.J."/>
            <person name="LaButti K.M."/>
            <person name="Sandor L."/>
            <person name="Grigoriev I.V."/>
            <person name="Henry S.A."/>
            <person name="Pawlowska T.E."/>
        </authorList>
    </citation>
    <scope>NUCLEOTIDE SEQUENCE [LARGE SCALE GENOMIC DNA]</scope>
    <source>
        <strain evidence="1 2">ATCC 11559</strain>
    </source>
</reference>
<accession>A0A1X0S9Q8</accession>
<dbReference type="VEuPathDB" id="FungiDB:BCV72DRAFT_302878"/>
<dbReference type="AlphaFoldDB" id="A0A1X0S9Q8"/>
<organism evidence="1 2">
    <name type="scientific">Rhizopus microsporus</name>
    <dbReference type="NCBI Taxonomy" id="58291"/>
    <lineage>
        <taxon>Eukaryota</taxon>
        <taxon>Fungi</taxon>
        <taxon>Fungi incertae sedis</taxon>
        <taxon>Mucoromycota</taxon>
        <taxon>Mucoromycotina</taxon>
        <taxon>Mucoromycetes</taxon>
        <taxon>Mucorales</taxon>
        <taxon>Mucorineae</taxon>
        <taxon>Rhizopodaceae</taxon>
        <taxon>Rhizopus</taxon>
    </lineage>
</organism>